<dbReference type="InterPro" id="IPR018982">
    <property type="entry name" value="RQC_domain"/>
</dbReference>
<evidence type="ECO:0000313" key="2">
    <source>
        <dbReference type="EMBL" id="GGF20874.1"/>
    </source>
</evidence>
<dbReference type="InterPro" id="IPR036390">
    <property type="entry name" value="WH_DNA-bd_sf"/>
</dbReference>
<dbReference type="GO" id="GO:0006260">
    <property type="term" value="P:DNA replication"/>
    <property type="evidence" value="ECO:0007669"/>
    <property type="project" value="InterPro"/>
</dbReference>
<gene>
    <name evidence="2" type="ORF">GCM10010954_19520</name>
</gene>
<dbReference type="InterPro" id="IPR036388">
    <property type="entry name" value="WH-like_DNA-bd_sf"/>
</dbReference>
<reference evidence="2" key="1">
    <citation type="journal article" date="2014" name="Int. J. Syst. Evol. Microbiol.">
        <title>Complete genome sequence of Corynebacterium casei LMG S-19264T (=DSM 44701T), isolated from a smear-ripened cheese.</title>
        <authorList>
            <consortium name="US DOE Joint Genome Institute (JGI-PGF)"/>
            <person name="Walter F."/>
            <person name="Albersmeier A."/>
            <person name="Kalinowski J."/>
            <person name="Ruckert C."/>
        </authorList>
    </citation>
    <scope>NUCLEOTIDE SEQUENCE</scope>
    <source>
        <strain evidence="2">CGMCC 1.12153</strain>
    </source>
</reference>
<dbReference type="Proteomes" id="UP000660110">
    <property type="component" value="Unassembled WGS sequence"/>
</dbReference>
<protein>
    <recommendedName>
        <fullName evidence="1">RQC domain-containing protein</fullName>
    </recommendedName>
</protein>
<organism evidence="2 3">
    <name type="scientific">Halobacillus andaensis</name>
    <dbReference type="NCBI Taxonomy" id="1176239"/>
    <lineage>
        <taxon>Bacteria</taxon>
        <taxon>Bacillati</taxon>
        <taxon>Bacillota</taxon>
        <taxon>Bacilli</taxon>
        <taxon>Bacillales</taxon>
        <taxon>Bacillaceae</taxon>
        <taxon>Halobacillus</taxon>
    </lineage>
</organism>
<dbReference type="RefSeq" id="WP_188377296.1">
    <property type="nucleotide sequence ID" value="NZ_BMEL01000002.1"/>
</dbReference>
<dbReference type="EMBL" id="BMEL01000002">
    <property type="protein sequence ID" value="GGF20874.1"/>
    <property type="molecule type" value="Genomic_DNA"/>
</dbReference>
<dbReference type="SUPFAM" id="SSF46785">
    <property type="entry name" value="Winged helix' DNA-binding domain"/>
    <property type="match status" value="1"/>
</dbReference>
<sequence>MGLPASLTYHDERYPYIILTPIGKKNKQIRSIGHKFERGILSRVNEAISDYVVEQKINVRMIQSFLNIEGEAILPVSFSKDDTLHPHLLKPEFFLWKDYSAEHGLPLKAEYRYETDITRLSSEQLDRHIRQVIDDYIFVAAISLQSRDEWLERITKSFHQHPIVDLMHEKKHTISSIETMNQSALLSLLKYPEDVSFWRNRVDIVMRPFRTLPQLWVKDRNSSCPHKKELQFISNQSMIQCACETCDRRFYYFTEGNEVLLEEEFDVLKARKRVNTVHEQFNEVADQNTDLLYQLRQLSFLKERFHPYLPKLSEALQLAEQIERYKVDEPLLDAYPLLEMHKKLSRSTLPIDSFESNLIWLSHIQLADVTMVKQVEEWLENIPEDMDMALEKLLQELKERLNEVAYQDDDIIITIKGRALDYYSVQHVLDLIYYYGTDYPAHTLVQVLAGKSTNKLRRLRLHETRWFGLLADWPEKHIQRLFNQLEKKGWLMKQQKGYSISQFAEEVM</sequence>
<dbReference type="GO" id="GO:0043138">
    <property type="term" value="F:3'-5' DNA helicase activity"/>
    <property type="evidence" value="ECO:0007669"/>
    <property type="project" value="InterPro"/>
</dbReference>
<proteinExistence type="predicted"/>
<accession>A0A917B4D6</accession>
<name>A0A917B4D6_HALAA</name>
<feature type="domain" description="RQC" evidence="1">
    <location>
        <begin position="425"/>
        <end position="502"/>
    </location>
</feature>
<dbReference type="NCBIfam" id="NF041108">
    <property type="entry name" value="RQC_minor_2"/>
    <property type="match status" value="1"/>
</dbReference>
<dbReference type="AlphaFoldDB" id="A0A917B4D6"/>
<dbReference type="GO" id="GO:0006281">
    <property type="term" value="P:DNA repair"/>
    <property type="evidence" value="ECO:0007669"/>
    <property type="project" value="InterPro"/>
</dbReference>
<dbReference type="Pfam" id="PF09382">
    <property type="entry name" value="RQC"/>
    <property type="match status" value="1"/>
</dbReference>
<dbReference type="Gene3D" id="1.10.10.10">
    <property type="entry name" value="Winged helix-like DNA-binding domain superfamily/Winged helix DNA-binding domain"/>
    <property type="match status" value="1"/>
</dbReference>
<comment type="caution">
    <text evidence="2">The sequence shown here is derived from an EMBL/GenBank/DDBJ whole genome shotgun (WGS) entry which is preliminary data.</text>
</comment>
<evidence type="ECO:0000259" key="1">
    <source>
        <dbReference type="Pfam" id="PF09382"/>
    </source>
</evidence>
<keyword evidence="3" id="KW-1185">Reference proteome</keyword>
<reference evidence="2" key="2">
    <citation type="submission" date="2020-09" db="EMBL/GenBank/DDBJ databases">
        <authorList>
            <person name="Sun Q."/>
            <person name="Zhou Y."/>
        </authorList>
    </citation>
    <scope>NUCLEOTIDE SEQUENCE</scope>
    <source>
        <strain evidence="2">CGMCC 1.12153</strain>
    </source>
</reference>
<evidence type="ECO:0000313" key="3">
    <source>
        <dbReference type="Proteomes" id="UP000660110"/>
    </source>
</evidence>